<dbReference type="InterPro" id="IPR029039">
    <property type="entry name" value="Flavoprotein-like_sf"/>
</dbReference>
<dbReference type="PANTHER" id="PTHR43278:SF2">
    <property type="entry name" value="IRON-SULFUR FLAVOPROTEIN"/>
    <property type="match status" value="1"/>
</dbReference>
<dbReference type="PANTHER" id="PTHR43278">
    <property type="entry name" value="NAD(P)H-DEPENDENT FMN-CONTAINING OXIDOREDUCTASE YWQN-RELATED"/>
    <property type="match status" value="1"/>
</dbReference>
<dbReference type="EMBL" id="CP023004">
    <property type="protein sequence ID" value="AWI09117.1"/>
    <property type="molecule type" value="Genomic_DNA"/>
</dbReference>
<dbReference type="OrthoDB" id="9790975at2"/>
<feature type="domain" description="NADPH-dependent FMN reductase-like" evidence="3">
    <location>
        <begin position="3"/>
        <end position="107"/>
    </location>
</feature>
<reference evidence="4 5" key="1">
    <citation type="journal article" date="2018" name="Syst. Appl. Microbiol.">
        <title>Ereboglobus luteus gen. nov. sp. nov. from cockroach guts, and new insights into the oxygen relationship of the genera Opitutus and Didymococcus (Verrucomicrobia: Opitutaceae).</title>
        <authorList>
            <person name="Tegtmeier D."/>
            <person name="Belitz A."/>
            <person name="Radek R."/>
            <person name="Heimerl T."/>
            <person name="Brune A."/>
        </authorList>
    </citation>
    <scope>NUCLEOTIDE SEQUENCE [LARGE SCALE GENOMIC DNA]</scope>
    <source>
        <strain evidence="4 5">Ho45</strain>
    </source>
</reference>
<keyword evidence="2" id="KW-0288">FMN</keyword>
<sequence>MKKVIAFNGSPRTKWNTHTLLEHALSGAKSKGAETELINLYDIDYKGCRSCFACKRKGALLEQCAIKDDLLPVLKKVRDCDAVLLGSPVYLGCVTGETRSFMERLLFPYKSYDRFVLPHFWVGRTLRVSRSPSRRTRRVRPA</sequence>
<evidence type="ECO:0000313" key="4">
    <source>
        <dbReference type="EMBL" id="AWI09117.1"/>
    </source>
</evidence>
<evidence type="ECO:0000313" key="5">
    <source>
        <dbReference type="Proteomes" id="UP000244896"/>
    </source>
</evidence>
<evidence type="ECO:0000259" key="3">
    <source>
        <dbReference type="Pfam" id="PF03358"/>
    </source>
</evidence>
<protein>
    <recommendedName>
        <fullName evidence="3">NADPH-dependent FMN reductase-like domain-containing protein</fullName>
    </recommendedName>
</protein>
<keyword evidence="1" id="KW-0285">Flavoprotein</keyword>
<dbReference type="Proteomes" id="UP000244896">
    <property type="component" value="Chromosome"/>
</dbReference>
<organism evidence="4 5">
    <name type="scientific">Ereboglobus luteus</name>
    <dbReference type="NCBI Taxonomy" id="1796921"/>
    <lineage>
        <taxon>Bacteria</taxon>
        <taxon>Pseudomonadati</taxon>
        <taxon>Verrucomicrobiota</taxon>
        <taxon>Opitutia</taxon>
        <taxon>Opitutales</taxon>
        <taxon>Opitutaceae</taxon>
        <taxon>Ereboglobus</taxon>
    </lineage>
</organism>
<keyword evidence="5" id="KW-1185">Reference proteome</keyword>
<name>A0A2U8E2M2_9BACT</name>
<dbReference type="GO" id="GO:0016491">
    <property type="term" value="F:oxidoreductase activity"/>
    <property type="evidence" value="ECO:0007669"/>
    <property type="project" value="InterPro"/>
</dbReference>
<evidence type="ECO:0000256" key="1">
    <source>
        <dbReference type="ARBA" id="ARBA00022630"/>
    </source>
</evidence>
<dbReference type="KEGG" id="elut:CKA38_07590"/>
<dbReference type="AlphaFoldDB" id="A0A2U8E2M2"/>
<dbReference type="InterPro" id="IPR051796">
    <property type="entry name" value="ISF_SsuE-like"/>
</dbReference>
<dbReference type="Pfam" id="PF03358">
    <property type="entry name" value="FMN_red"/>
    <property type="match status" value="1"/>
</dbReference>
<dbReference type="InterPro" id="IPR005025">
    <property type="entry name" value="FMN_Rdtase-like_dom"/>
</dbReference>
<gene>
    <name evidence="4" type="ORF">CKA38_07590</name>
</gene>
<evidence type="ECO:0000256" key="2">
    <source>
        <dbReference type="ARBA" id="ARBA00022643"/>
    </source>
</evidence>
<dbReference type="Gene3D" id="3.40.50.360">
    <property type="match status" value="1"/>
</dbReference>
<dbReference type="SUPFAM" id="SSF52218">
    <property type="entry name" value="Flavoproteins"/>
    <property type="match status" value="1"/>
</dbReference>
<accession>A0A2U8E2M2</accession>
<proteinExistence type="predicted"/>